<dbReference type="SUPFAM" id="SSF51735">
    <property type="entry name" value="NAD(P)-binding Rossmann-fold domains"/>
    <property type="match status" value="1"/>
</dbReference>
<protein>
    <recommendedName>
        <fullName evidence="1">Enoyl reductase (ER) domain-containing protein</fullName>
    </recommendedName>
</protein>
<feature type="domain" description="Enoyl reductase (ER)" evidence="1">
    <location>
        <begin position="12"/>
        <end position="350"/>
    </location>
</feature>
<reference evidence="2 3" key="1">
    <citation type="journal article" date="2025" name="Microbiol. Resour. Announc.">
        <title>Draft genome sequences for Neonectria magnoliae and Neonectria punicea, canker pathogens of Liriodendron tulipifera and Acer saccharum in West Virginia.</title>
        <authorList>
            <person name="Petronek H.M."/>
            <person name="Kasson M.T."/>
            <person name="Metheny A.M."/>
            <person name="Stauder C.M."/>
            <person name="Lovett B."/>
            <person name="Lynch S.C."/>
            <person name="Garnas J.R."/>
            <person name="Kasson L.R."/>
            <person name="Stajich J.E."/>
        </authorList>
    </citation>
    <scope>NUCLEOTIDE SEQUENCE [LARGE SCALE GENOMIC DNA]</scope>
    <source>
        <strain evidence="2 3">NRRL 64651</strain>
    </source>
</reference>
<comment type="caution">
    <text evidence="2">The sequence shown here is derived from an EMBL/GenBank/DDBJ whole genome shotgun (WGS) entry which is preliminary data.</text>
</comment>
<dbReference type="InterPro" id="IPR036291">
    <property type="entry name" value="NAD(P)-bd_dom_sf"/>
</dbReference>
<dbReference type="PANTHER" id="PTHR45033:SF2">
    <property type="entry name" value="ZINC-TYPE ALCOHOL DEHYDROGENASE-LIKE PROTEIN C1773.06C"/>
    <property type="match status" value="1"/>
</dbReference>
<dbReference type="InterPro" id="IPR013154">
    <property type="entry name" value="ADH-like_N"/>
</dbReference>
<gene>
    <name evidence="2" type="ORF">QQZ08_000162</name>
</gene>
<evidence type="ECO:0000313" key="3">
    <source>
        <dbReference type="Proteomes" id="UP001498421"/>
    </source>
</evidence>
<organism evidence="2 3">
    <name type="scientific">Neonectria magnoliae</name>
    <dbReference type="NCBI Taxonomy" id="2732573"/>
    <lineage>
        <taxon>Eukaryota</taxon>
        <taxon>Fungi</taxon>
        <taxon>Dikarya</taxon>
        <taxon>Ascomycota</taxon>
        <taxon>Pezizomycotina</taxon>
        <taxon>Sordariomycetes</taxon>
        <taxon>Hypocreomycetidae</taxon>
        <taxon>Hypocreales</taxon>
        <taxon>Nectriaceae</taxon>
        <taxon>Neonectria</taxon>
    </lineage>
</organism>
<dbReference type="InterPro" id="IPR052711">
    <property type="entry name" value="Zinc_ADH-like"/>
</dbReference>
<dbReference type="InterPro" id="IPR013149">
    <property type="entry name" value="ADH-like_C"/>
</dbReference>
<dbReference type="Proteomes" id="UP001498421">
    <property type="component" value="Unassembled WGS sequence"/>
</dbReference>
<accession>A0ABR1IHU9</accession>
<keyword evidence="3" id="KW-1185">Reference proteome</keyword>
<evidence type="ECO:0000313" key="2">
    <source>
        <dbReference type="EMBL" id="KAK7433227.1"/>
    </source>
</evidence>
<name>A0ABR1IHU9_9HYPO</name>
<dbReference type="SMART" id="SM00829">
    <property type="entry name" value="PKS_ER"/>
    <property type="match status" value="1"/>
</dbReference>
<dbReference type="Pfam" id="PF00107">
    <property type="entry name" value="ADH_zinc_N"/>
    <property type="match status" value="1"/>
</dbReference>
<dbReference type="Gene3D" id="3.40.50.720">
    <property type="entry name" value="NAD(P)-binding Rossmann-like Domain"/>
    <property type="match status" value="1"/>
</dbReference>
<dbReference type="InterPro" id="IPR020843">
    <property type="entry name" value="ER"/>
</dbReference>
<dbReference type="Gene3D" id="3.90.180.10">
    <property type="entry name" value="Medium-chain alcohol dehydrogenases, catalytic domain"/>
    <property type="match status" value="1"/>
</dbReference>
<evidence type="ECO:0000259" key="1">
    <source>
        <dbReference type="SMART" id="SM00829"/>
    </source>
</evidence>
<dbReference type="SUPFAM" id="SSF50129">
    <property type="entry name" value="GroES-like"/>
    <property type="match status" value="1"/>
</dbReference>
<dbReference type="PANTHER" id="PTHR45033">
    <property type="match status" value="1"/>
</dbReference>
<dbReference type="EMBL" id="JAZAVK010000001">
    <property type="protein sequence ID" value="KAK7433227.1"/>
    <property type="molecule type" value="Genomic_DNA"/>
</dbReference>
<dbReference type="Pfam" id="PF08240">
    <property type="entry name" value="ADH_N"/>
    <property type="match status" value="1"/>
</dbReference>
<sequence>MAQSWFLNAQNRDLSGLVLGDHKSSEVGDNEVLVDLRAASLNYRDLAIAKGMYGLEPPSGVVPGSDGAGVVLKVGSKVTSLKPGDKVVTHMLPQNFPKGSLSPIDDTTLPTMAQVCGGLGHKMDGTLAGHGVFPETCLVKFEGALSFEQAATLTCSGLTAWNALTGLEGKKVKKGDWVLVQGSGGVSVAALQFAIASGATVVATTSTAGKAAKLKGLGASHIVNYSETPAWGAAAKQLTPDGRGFDIIVDVAGDATLSESLQAVRLDGLVVVAGMVGGGTQPTPLMGVLGAICVVRGIVLGTRAMMREMVEFVEDKGVEPALDEVVFGLGEVKEAYRRLEEQKHFSKIVIQIPSDA</sequence>
<dbReference type="InterPro" id="IPR011032">
    <property type="entry name" value="GroES-like_sf"/>
</dbReference>
<dbReference type="CDD" id="cd08276">
    <property type="entry name" value="MDR7"/>
    <property type="match status" value="1"/>
</dbReference>
<proteinExistence type="predicted"/>